<organism evidence="2 3">
    <name type="scientific">Bosea spartocytisi</name>
    <dbReference type="NCBI Taxonomy" id="2773451"/>
    <lineage>
        <taxon>Bacteria</taxon>
        <taxon>Pseudomonadati</taxon>
        <taxon>Pseudomonadota</taxon>
        <taxon>Alphaproteobacteria</taxon>
        <taxon>Hyphomicrobiales</taxon>
        <taxon>Boseaceae</taxon>
        <taxon>Bosea</taxon>
    </lineage>
</organism>
<dbReference type="Proteomes" id="UP000619295">
    <property type="component" value="Unassembled WGS sequence"/>
</dbReference>
<reference evidence="2" key="1">
    <citation type="submission" date="2020-09" db="EMBL/GenBank/DDBJ databases">
        <title>Bosea spartocytisi sp. nov. a root nodule endophyte of Spartocytisus supranubius in the high mountain ecosystem fo the Teide National Park (Canary Islands, Spain).</title>
        <authorList>
            <person name="Pulido-Suarez L."/>
            <person name="Peix A."/>
            <person name="Igual J.M."/>
            <person name="Socas-Perez N."/>
            <person name="Velazquez E."/>
            <person name="Flores-Felix J.D."/>
            <person name="Leon-Barrios M."/>
        </authorList>
    </citation>
    <scope>NUCLEOTIDE SEQUENCE</scope>
    <source>
        <strain evidence="2">SSUT16</strain>
    </source>
</reference>
<comment type="caution">
    <text evidence="2">The sequence shown here is derived from an EMBL/GenBank/DDBJ whole genome shotgun (WGS) entry which is preliminary data.</text>
</comment>
<gene>
    <name evidence="2" type="ORF">IED13_25945</name>
</gene>
<evidence type="ECO:0000313" key="3">
    <source>
        <dbReference type="Proteomes" id="UP000619295"/>
    </source>
</evidence>
<dbReference type="AlphaFoldDB" id="A0A927EEV4"/>
<sequence>MTTETRKILIALAAGLVVAFVAAAIGILSSRGPSTRAPAAPPSGADAEAASRAMTFTQPKAPTP</sequence>
<keyword evidence="3" id="KW-1185">Reference proteome</keyword>
<evidence type="ECO:0000256" key="1">
    <source>
        <dbReference type="SAM" id="MobiDB-lite"/>
    </source>
</evidence>
<name>A0A927EEV4_9HYPH</name>
<evidence type="ECO:0000313" key="2">
    <source>
        <dbReference type="EMBL" id="MBD3849157.1"/>
    </source>
</evidence>
<dbReference type="EMBL" id="JACXWY010000030">
    <property type="protein sequence ID" value="MBD3849157.1"/>
    <property type="molecule type" value="Genomic_DNA"/>
</dbReference>
<protein>
    <submittedName>
        <fullName evidence="2">Uncharacterized protein</fullName>
    </submittedName>
</protein>
<feature type="compositionally biased region" description="Polar residues" evidence="1">
    <location>
        <begin position="54"/>
        <end position="64"/>
    </location>
</feature>
<accession>A0A927EEV4</accession>
<proteinExistence type="predicted"/>
<feature type="region of interest" description="Disordered" evidence="1">
    <location>
        <begin position="31"/>
        <end position="64"/>
    </location>
</feature>
<dbReference type="RefSeq" id="WP_089172755.1">
    <property type="nucleotide sequence ID" value="NZ_JACXWY010000030.1"/>
</dbReference>